<feature type="domain" description="Reverse transcriptase zinc-binding" evidence="3">
    <location>
        <begin position="151"/>
        <end position="207"/>
    </location>
</feature>
<feature type="compositionally biased region" description="Basic and acidic residues" evidence="1">
    <location>
        <begin position="236"/>
        <end position="249"/>
    </location>
</feature>
<evidence type="ECO:0000256" key="2">
    <source>
        <dbReference type="SAM" id="Phobius"/>
    </source>
</evidence>
<evidence type="ECO:0000259" key="3">
    <source>
        <dbReference type="Pfam" id="PF13966"/>
    </source>
</evidence>
<gene>
    <name evidence="4" type="ORF">CK203_039471</name>
</gene>
<feature type="region of interest" description="Disordered" evidence="1">
    <location>
        <begin position="236"/>
        <end position="268"/>
    </location>
</feature>
<dbReference type="AlphaFoldDB" id="A0A438I795"/>
<comment type="caution">
    <text evidence="4">The sequence shown here is derived from an EMBL/GenBank/DDBJ whole genome shotgun (WGS) entry which is preliminary data.</text>
</comment>
<evidence type="ECO:0000256" key="1">
    <source>
        <dbReference type="SAM" id="MobiDB-lite"/>
    </source>
</evidence>
<evidence type="ECO:0000313" key="4">
    <source>
        <dbReference type="EMBL" id="RVW92578.1"/>
    </source>
</evidence>
<dbReference type="EMBL" id="QGNW01000136">
    <property type="protein sequence ID" value="RVW92578.1"/>
    <property type="molecule type" value="Genomic_DNA"/>
</dbReference>
<protein>
    <recommendedName>
        <fullName evidence="3">Reverse transcriptase zinc-binding domain-containing protein</fullName>
    </recommendedName>
</protein>
<proteinExistence type="predicted"/>
<dbReference type="Proteomes" id="UP000288805">
    <property type="component" value="Unassembled WGS sequence"/>
</dbReference>
<evidence type="ECO:0000313" key="5">
    <source>
        <dbReference type="Proteomes" id="UP000288805"/>
    </source>
</evidence>
<name>A0A438I795_VITVI</name>
<reference evidence="4 5" key="1">
    <citation type="journal article" date="2018" name="PLoS Genet.">
        <title>Population sequencing reveals clonal diversity and ancestral inbreeding in the grapevine cultivar Chardonnay.</title>
        <authorList>
            <person name="Roach M.J."/>
            <person name="Johnson D.L."/>
            <person name="Bohlmann J."/>
            <person name="van Vuuren H.J."/>
            <person name="Jones S.J."/>
            <person name="Pretorius I.S."/>
            <person name="Schmidt S.A."/>
            <person name="Borneman A.R."/>
        </authorList>
    </citation>
    <scope>NUCLEOTIDE SEQUENCE [LARGE SCALE GENOMIC DNA]</scope>
    <source>
        <strain evidence="5">cv. Chardonnay</strain>
        <tissue evidence="4">Leaf</tissue>
    </source>
</reference>
<keyword evidence="2" id="KW-0812">Transmembrane</keyword>
<organism evidence="4 5">
    <name type="scientific">Vitis vinifera</name>
    <name type="common">Grape</name>
    <dbReference type="NCBI Taxonomy" id="29760"/>
    <lineage>
        <taxon>Eukaryota</taxon>
        <taxon>Viridiplantae</taxon>
        <taxon>Streptophyta</taxon>
        <taxon>Embryophyta</taxon>
        <taxon>Tracheophyta</taxon>
        <taxon>Spermatophyta</taxon>
        <taxon>Magnoliopsida</taxon>
        <taxon>eudicotyledons</taxon>
        <taxon>Gunneridae</taxon>
        <taxon>Pentapetalae</taxon>
        <taxon>rosids</taxon>
        <taxon>Vitales</taxon>
        <taxon>Vitaceae</taxon>
        <taxon>Viteae</taxon>
        <taxon>Vitis</taxon>
    </lineage>
</organism>
<dbReference type="InterPro" id="IPR026960">
    <property type="entry name" value="RVT-Znf"/>
</dbReference>
<sequence length="268" mass="29964">MGYEPKWRQWIFFYISIIRMVVLVNGTLTDFFSTHRGLRQGDPLSPHLFVLIMEAYSGIIAKKSEIILVGGTEDVERAVALFGYKVGKLPTFYLGLPLAVPISRMEFETIAAHKFATVANLWGRQGDGGGCWEVQEGEDSLAWKNDGRGKFSVKSYYKSLRAESNFLFPANEIWGLCAPLRSHFFAWEAIWGKILTVDMLMKRGWSMAIGWQLVMVGVGTAKSVARLGWFAKTDDTEAGKEEKDTRVREGSNSIKGRGKTTGVTTETS</sequence>
<keyword evidence="2" id="KW-1133">Transmembrane helix</keyword>
<accession>A0A438I795</accession>
<dbReference type="Pfam" id="PF13966">
    <property type="entry name" value="zf-RVT"/>
    <property type="match status" value="1"/>
</dbReference>
<feature type="transmembrane region" description="Helical" evidence="2">
    <location>
        <begin position="12"/>
        <end position="32"/>
    </location>
</feature>
<keyword evidence="2" id="KW-0472">Membrane</keyword>